<evidence type="ECO:0000313" key="2">
    <source>
        <dbReference type="Proteomes" id="UP001162992"/>
    </source>
</evidence>
<name>A0ACC2AA58_DIPCM</name>
<protein>
    <submittedName>
        <fullName evidence="1">Uncharacterized protein</fullName>
    </submittedName>
</protein>
<dbReference type="EMBL" id="CM055114">
    <property type="protein sequence ID" value="KAJ7514443.1"/>
    <property type="molecule type" value="Genomic_DNA"/>
</dbReference>
<gene>
    <name evidence="1" type="ORF">O6H91_23G044400</name>
</gene>
<evidence type="ECO:0000313" key="1">
    <source>
        <dbReference type="EMBL" id="KAJ7514443.1"/>
    </source>
</evidence>
<organism evidence="1 2">
    <name type="scientific">Diphasiastrum complanatum</name>
    <name type="common">Issler's clubmoss</name>
    <name type="synonym">Lycopodium complanatum</name>
    <dbReference type="NCBI Taxonomy" id="34168"/>
    <lineage>
        <taxon>Eukaryota</taxon>
        <taxon>Viridiplantae</taxon>
        <taxon>Streptophyta</taxon>
        <taxon>Embryophyta</taxon>
        <taxon>Tracheophyta</taxon>
        <taxon>Lycopodiopsida</taxon>
        <taxon>Lycopodiales</taxon>
        <taxon>Lycopodiaceae</taxon>
        <taxon>Lycopodioideae</taxon>
        <taxon>Diphasiastrum</taxon>
    </lineage>
</organism>
<comment type="caution">
    <text evidence="1">The sequence shown here is derived from an EMBL/GenBank/DDBJ whole genome shotgun (WGS) entry which is preliminary data.</text>
</comment>
<proteinExistence type="predicted"/>
<keyword evidence="2" id="KW-1185">Reference proteome</keyword>
<reference evidence="2" key="1">
    <citation type="journal article" date="2024" name="Proc. Natl. Acad. Sci. U.S.A.">
        <title>Extraordinary preservation of gene collinearity over three hundred million years revealed in homosporous lycophytes.</title>
        <authorList>
            <person name="Li C."/>
            <person name="Wickell D."/>
            <person name="Kuo L.Y."/>
            <person name="Chen X."/>
            <person name="Nie B."/>
            <person name="Liao X."/>
            <person name="Peng D."/>
            <person name="Ji J."/>
            <person name="Jenkins J."/>
            <person name="Williams M."/>
            <person name="Shu S."/>
            <person name="Plott C."/>
            <person name="Barry K."/>
            <person name="Rajasekar S."/>
            <person name="Grimwood J."/>
            <person name="Han X."/>
            <person name="Sun S."/>
            <person name="Hou Z."/>
            <person name="He W."/>
            <person name="Dai G."/>
            <person name="Sun C."/>
            <person name="Schmutz J."/>
            <person name="Leebens-Mack J.H."/>
            <person name="Li F.W."/>
            <person name="Wang L."/>
        </authorList>
    </citation>
    <scope>NUCLEOTIDE SEQUENCE [LARGE SCALE GENOMIC DNA]</scope>
    <source>
        <strain evidence="2">cv. PW_Plant_1</strain>
    </source>
</reference>
<sequence length="442" mass="47740">MPHVHSRQVKQKHQSKQAQPQQQHIQANQAPSPGFAGSQSEQTQAVVSPSSASSQSSQEQPSPTANQQQSQPNQTRQPPDLQQQQSSKQPQSENNRQPLSPGSSSARASSQSGEGRKISCEDIQLVQNLIERCLQLYMNQGEVIDTLLNQAKIETGFTSLVWQKLEEQNPDFFKAYYTRLKLKKHITMFNHLLEQQVQLMEKMRMLPTKTPLPPPVPNGLHHSSFQSIPLGFPMPQQSPVAGPGHPHIASLPIPPLSPPLLHGGFQMRDSYQSSHGSPGQSGITEMMEVPSVLHSSASGDMQFGSISAIPNGGAFPFNGNANSPDMSAIGIGLSTSMPLDTSFCTHDPHAQNGMSLSLSGADGDGSSTGELLGSLGHIPRNFSLSDLTAELGSHSDLGPLGSYSSPFTTSEMENFLQSPEKDNDNGKLLDGIEEPVDMEFAD</sequence>
<dbReference type="Proteomes" id="UP001162992">
    <property type="component" value="Chromosome 23"/>
</dbReference>
<accession>A0ACC2AA58</accession>